<name>A0A1Z4GLR6_9CYAN</name>
<dbReference type="Proteomes" id="UP000218287">
    <property type="component" value="Chromosome"/>
</dbReference>
<dbReference type="PANTHER" id="PTHR46401">
    <property type="entry name" value="GLYCOSYLTRANSFERASE WBBK-RELATED"/>
    <property type="match status" value="1"/>
</dbReference>
<evidence type="ECO:0000313" key="2">
    <source>
        <dbReference type="EMBL" id="BAY18419.1"/>
    </source>
</evidence>
<sequence length="389" mass="44269">MKIAYTTVNDILNQNSWSKDVQGVCAAAYHISKHLIDESIELDYLGPLSKNFTALTKLKWSFYHYISKKDYYRWAEPLIAKDYARQVQIKLKILNSDIVLCPENIVPIAYLDCKQPIVIWTDTTLSSLINFYRHMNNLCQENIRNIYLMEAEALNRCQLIIYTSDWAAKTAMTTYNIPANKIKVVPYGANLVCNRSFEDIYNIIQSKSISPCKLLFIGVDWIRKGGNVAFQITKELNNLGLKCELTIVGCKPNINEALPQFVKYIDFIDKSKKSGLEKINQLFTEAHFLILPTTADCTPHVVAEANSFGVPAISTNVGGLATLIHDDLNGKIFPLDANILAYCNCIIKLMANYNDYKQLSISSFNEYQQRLNWHVAVQKTKQLINDLIV</sequence>
<reference evidence="2 3" key="1">
    <citation type="submission" date="2017-06" db="EMBL/GenBank/DDBJ databases">
        <title>Genome sequencing of cyanobaciteial culture collection at National Institute for Environmental Studies (NIES).</title>
        <authorList>
            <person name="Hirose Y."/>
            <person name="Shimura Y."/>
            <person name="Fujisawa T."/>
            <person name="Nakamura Y."/>
            <person name="Kawachi M."/>
        </authorList>
    </citation>
    <scope>NUCLEOTIDE SEQUENCE [LARGE SCALE GENOMIC DNA]</scope>
    <source>
        <strain evidence="2 3">NIES-21</strain>
    </source>
</reference>
<protein>
    <submittedName>
        <fullName evidence="2">Group 1 glycosyl transferase</fullName>
    </submittedName>
</protein>
<dbReference type="Pfam" id="PF13692">
    <property type="entry name" value="Glyco_trans_1_4"/>
    <property type="match status" value="1"/>
</dbReference>
<dbReference type="GO" id="GO:0016757">
    <property type="term" value="F:glycosyltransferase activity"/>
    <property type="evidence" value="ECO:0007669"/>
    <property type="project" value="TreeGrafter"/>
</dbReference>
<gene>
    <name evidence="2" type="ORF">NIES21_42660</name>
</gene>
<dbReference type="OrthoDB" id="9790710at2"/>
<evidence type="ECO:0000256" key="1">
    <source>
        <dbReference type="ARBA" id="ARBA00022679"/>
    </source>
</evidence>
<accession>A0A1Z4GLR6</accession>
<keyword evidence="1 2" id="KW-0808">Transferase</keyword>
<keyword evidence="3" id="KW-1185">Reference proteome</keyword>
<dbReference type="GO" id="GO:0009103">
    <property type="term" value="P:lipopolysaccharide biosynthetic process"/>
    <property type="evidence" value="ECO:0007669"/>
    <property type="project" value="TreeGrafter"/>
</dbReference>
<dbReference type="SUPFAM" id="SSF53756">
    <property type="entry name" value="UDP-Glycosyltransferase/glycogen phosphorylase"/>
    <property type="match status" value="1"/>
</dbReference>
<dbReference type="AlphaFoldDB" id="A0A1Z4GLR6"/>
<evidence type="ECO:0000313" key="3">
    <source>
        <dbReference type="Proteomes" id="UP000218287"/>
    </source>
</evidence>
<dbReference type="EMBL" id="AP018174">
    <property type="protein sequence ID" value="BAY18419.1"/>
    <property type="molecule type" value="Genomic_DNA"/>
</dbReference>
<organism evidence="2 3">
    <name type="scientific">Anabaenopsis circularis NIES-21</name>
    <dbReference type="NCBI Taxonomy" id="1085406"/>
    <lineage>
        <taxon>Bacteria</taxon>
        <taxon>Bacillati</taxon>
        <taxon>Cyanobacteriota</taxon>
        <taxon>Cyanophyceae</taxon>
        <taxon>Nostocales</taxon>
        <taxon>Nodulariaceae</taxon>
        <taxon>Anabaenopsis</taxon>
    </lineage>
</organism>
<dbReference type="Gene3D" id="3.40.50.2000">
    <property type="entry name" value="Glycogen Phosphorylase B"/>
    <property type="match status" value="2"/>
</dbReference>
<proteinExistence type="predicted"/>
<dbReference type="PANTHER" id="PTHR46401:SF2">
    <property type="entry name" value="GLYCOSYLTRANSFERASE WBBK-RELATED"/>
    <property type="match status" value="1"/>
</dbReference>
<dbReference type="CDD" id="cd03801">
    <property type="entry name" value="GT4_PimA-like"/>
    <property type="match status" value="1"/>
</dbReference>